<keyword evidence="2" id="KW-0812">Transmembrane</keyword>
<protein>
    <recommendedName>
        <fullName evidence="5">DUF4307 domain-containing protein</fullName>
    </recommendedName>
</protein>
<comment type="caution">
    <text evidence="3">The sequence shown here is derived from an EMBL/GenBank/DDBJ whole genome shotgun (WGS) entry which is preliminary data.</text>
</comment>
<evidence type="ECO:0008006" key="5">
    <source>
        <dbReference type="Google" id="ProtNLM"/>
    </source>
</evidence>
<name>A0A511MGY3_9NOCA</name>
<gene>
    <name evidence="3" type="ORF">NN4_42200</name>
</gene>
<organism evidence="3 4">
    <name type="scientific">Nocardia ninae NBRC 108245</name>
    <dbReference type="NCBI Taxonomy" id="1210091"/>
    <lineage>
        <taxon>Bacteria</taxon>
        <taxon>Bacillati</taxon>
        <taxon>Actinomycetota</taxon>
        <taxon>Actinomycetes</taxon>
        <taxon>Mycobacteriales</taxon>
        <taxon>Nocardiaceae</taxon>
        <taxon>Nocardia</taxon>
    </lineage>
</organism>
<evidence type="ECO:0000313" key="3">
    <source>
        <dbReference type="EMBL" id="GEM39701.1"/>
    </source>
</evidence>
<evidence type="ECO:0000256" key="1">
    <source>
        <dbReference type="SAM" id="MobiDB-lite"/>
    </source>
</evidence>
<dbReference type="InterPro" id="IPR025443">
    <property type="entry name" value="DUF4307"/>
</dbReference>
<keyword evidence="4" id="KW-1185">Reference proteome</keyword>
<sequence length="210" mass="22586">MGMHRHEAKATHVSFTIALARGCLVFVPYSSIRPTFVPTYPPGATLSQRDGTSPGADAPDESATAADVTVPATHNRPTDRYGTKPPVDRRWLPVTLSLVVVLLGCGIAYIGYQKYGPKDIESEQLGYVVVDDSTMTIRIKVTRKDPAQPVVCFVRAMARDSVEVGRREVLIAPSTSGTIEQTTMVKASSRPASSSIYGCSAEVPSYLRAG</sequence>
<accession>A0A511MGY3</accession>
<feature type="region of interest" description="Disordered" evidence="1">
    <location>
        <begin position="43"/>
        <end position="84"/>
    </location>
</feature>
<evidence type="ECO:0000313" key="4">
    <source>
        <dbReference type="Proteomes" id="UP000321424"/>
    </source>
</evidence>
<dbReference type="AlphaFoldDB" id="A0A511MGY3"/>
<evidence type="ECO:0000256" key="2">
    <source>
        <dbReference type="SAM" id="Phobius"/>
    </source>
</evidence>
<proteinExistence type="predicted"/>
<dbReference type="EMBL" id="BJXA01000027">
    <property type="protein sequence ID" value="GEM39701.1"/>
    <property type="molecule type" value="Genomic_DNA"/>
</dbReference>
<dbReference type="Pfam" id="PF14155">
    <property type="entry name" value="DUF4307"/>
    <property type="match status" value="1"/>
</dbReference>
<keyword evidence="2" id="KW-1133">Transmembrane helix</keyword>
<reference evidence="3 4" key="1">
    <citation type="submission" date="2019-07" db="EMBL/GenBank/DDBJ databases">
        <title>Whole genome shotgun sequence of Nocardia ninae NBRC 108245.</title>
        <authorList>
            <person name="Hosoyama A."/>
            <person name="Uohara A."/>
            <person name="Ohji S."/>
            <person name="Ichikawa N."/>
        </authorList>
    </citation>
    <scope>NUCLEOTIDE SEQUENCE [LARGE SCALE GENOMIC DNA]</scope>
    <source>
        <strain evidence="3 4">NBRC 108245</strain>
    </source>
</reference>
<dbReference type="Proteomes" id="UP000321424">
    <property type="component" value="Unassembled WGS sequence"/>
</dbReference>
<keyword evidence="2" id="KW-0472">Membrane</keyword>
<feature type="transmembrane region" description="Helical" evidence="2">
    <location>
        <begin position="12"/>
        <end position="32"/>
    </location>
</feature>
<feature type="transmembrane region" description="Helical" evidence="2">
    <location>
        <begin position="91"/>
        <end position="112"/>
    </location>
</feature>